<organism evidence="1 2">
    <name type="scientific">Spartinivicinus poritis</name>
    <dbReference type="NCBI Taxonomy" id="2994640"/>
    <lineage>
        <taxon>Bacteria</taxon>
        <taxon>Pseudomonadati</taxon>
        <taxon>Pseudomonadota</taxon>
        <taxon>Gammaproteobacteria</taxon>
        <taxon>Oceanospirillales</taxon>
        <taxon>Zooshikellaceae</taxon>
        <taxon>Spartinivicinus</taxon>
    </lineage>
</organism>
<proteinExistence type="predicted"/>
<dbReference type="PROSITE" id="PS51257">
    <property type="entry name" value="PROKAR_LIPOPROTEIN"/>
    <property type="match status" value="1"/>
</dbReference>
<dbReference type="RefSeq" id="WP_274686726.1">
    <property type="nucleotide sequence ID" value="NZ_JAPMOU010000001.1"/>
</dbReference>
<dbReference type="Pfam" id="PF11659">
    <property type="entry name" value="DUF3261"/>
    <property type="match status" value="1"/>
</dbReference>
<dbReference type="EMBL" id="JAPMOU010000001">
    <property type="protein sequence ID" value="MDE1460351.1"/>
    <property type="molecule type" value="Genomic_DNA"/>
</dbReference>
<reference evidence="1 2" key="1">
    <citation type="submission" date="2022-11" db="EMBL/GenBank/DDBJ databases">
        <title>Spartinivicinus poritis sp. nov., isolated from scleractinian coral Porites lutea.</title>
        <authorList>
            <person name="Zhang G."/>
            <person name="Cai L."/>
            <person name="Wei Q."/>
        </authorList>
    </citation>
    <scope>NUCLEOTIDE SEQUENCE [LARGE SCALE GENOMIC DNA]</scope>
    <source>
        <strain evidence="1 2">A2-2</strain>
    </source>
</reference>
<accession>A0ABT5U308</accession>
<name>A0ABT5U308_9GAMM</name>
<sequence length="207" mass="23146">MIQAILKKQVWLKTFLVIIGCSCLLAGCGFRTIDQTVNGESVHSSAIPLPKVQALGKGFSATQELVGNFQGKENQLLFQLESDGAKLVMVGLTNIGHRLITLEYQQEKLSAELSPLLPKQLKASYLLSDFLLAFANVKAIESAFNDTAYRITETIQGDIHTRIIYNKSKPIIEIKYDHADPWRATVQLKHLIYGYSLQIKTIEKQLL</sequence>
<keyword evidence="2" id="KW-1185">Reference proteome</keyword>
<comment type="caution">
    <text evidence="1">The sequence shown here is derived from an EMBL/GenBank/DDBJ whole genome shotgun (WGS) entry which is preliminary data.</text>
</comment>
<dbReference type="Proteomes" id="UP001528823">
    <property type="component" value="Unassembled WGS sequence"/>
</dbReference>
<evidence type="ECO:0000313" key="2">
    <source>
        <dbReference type="Proteomes" id="UP001528823"/>
    </source>
</evidence>
<gene>
    <name evidence="1" type="ORF">ORQ98_00090</name>
</gene>
<evidence type="ECO:0000313" key="1">
    <source>
        <dbReference type="EMBL" id="MDE1460351.1"/>
    </source>
</evidence>
<protein>
    <submittedName>
        <fullName evidence="1">DUF3261 domain-containing protein</fullName>
    </submittedName>
</protein>
<dbReference type="InterPro" id="IPR021675">
    <property type="entry name" value="DUF3261"/>
</dbReference>